<sequence>MVNLNNKPVFVLVHGAWATPFAYATVSQNLKAQGFEVIIPLLPGHGDDNTDPKDLHMQSYVTHIVEGIKQINQKVILVGHSMAGIIVSGVAEAIPNLVEKLIYIAAYVPKSGQSAYALSLQDTQSLLGASLIVSPDQSTFDIVRENITNIFCQDAGEKVQEEILEHYKPEPAAPFSDEVLLTDKNFGSIKKFYVETLNDNGIGNLLQKQMVSDAGIQDVYTLETGHFPMLTQPDKLSTILEEIAVL</sequence>
<reference evidence="2 3" key="1">
    <citation type="submission" date="2019-07" db="EMBL/GenBank/DDBJ databases">
        <authorList>
            <person name="Kim J."/>
        </authorList>
    </citation>
    <scope>NUCLEOTIDE SEQUENCE [LARGE SCALE GENOMIC DNA]</scope>
    <source>
        <strain evidence="3">dk17</strain>
    </source>
</reference>
<dbReference type="SUPFAM" id="SSF53474">
    <property type="entry name" value="alpha/beta-Hydrolases"/>
    <property type="match status" value="1"/>
</dbReference>
<keyword evidence="3" id="KW-1185">Reference proteome</keyword>
<dbReference type="AlphaFoldDB" id="A0A563UE59"/>
<dbReference type="RefSeq" id="WP_146381196.1">
    <property type="nucleotide sequence ID" value="NZ_VOEJ01000003.1"/>
</dbReference>
<dbReference type="PANTHER" id="PTHR37017">
    <property type="entry name" value="AB HYDROLASE-1 DOMAIN-CONTAINING PROTEIN-RELATED"/>
    <property type="match status" value="1"/>
</dbReference>
<dbReference type="PANTHER" id="PTHR37017:SF11">
    <property type="entry name" value="ESTERASE_LIPASE_THIOESTERASE DOMAIN-CONTAINING PROTEIN"/>
    <property type="match status" value="1"/>
</dbReference>
<proteinExistence type="predicted"/>
<accession>A0A563UE59</accession>
<comment type="caution">
    <text evidence="2">The sequence shown here is derived from an EMBL/GenBank/DDBJ whole genome shotgun (WGS) entry which is preliminary data.</text>
</comment>
<dbReference type="OrthoDB" id="9112061at2"/>
<protein>
    <submittedName>
        <fullName evidence="2">Alpha/beta hydrolase</fullName>
    </submittedName>
</protein>
<evidence type="ECO:0000313" key="3">
    <source>
        <dbReference type="Proteomes" id="UP000320042"/>
    </source>
</evidence>
<gene>
    <name evidence="2" type="ORF">FPZ43_07190</name>
</gene>
<dbReference type="Gene3D" id="3.40.50.1820">
    <property type="entry name" value="alpha/beta hydrolase"/>
    <property type="match status" value="1"/>
</dbReference>
<dbReference type="InterPro" id="IPR052897">
    <property type="entry name" value="Sec-Metab_Biosynth_Hydrolase"/>
</dbReference>
<organism evidence="2 3">
    <name type="scientific">Mucilaginibacter pallidiroseus</name>
    <dbReference type="NCBI Taxonomy" id="2599295"/>
    <lineage>
        <taxon>Bacteria</taxon>
        <taxon>Pseudomonadati</taxon>
        <taxon>Bacteroidota</taxon>
        <taxon>Sphingobacteriia</taxon>
        <taxon>Sphingobacteriales</taxon>
        <taxon>Sphingobacteriaceae</taxon>
        <taxon>Mucilaginibacter</taxon>
    </lineage>
</organism>
<dbReference type="InterPro" id="IPR000073">
    <property type="entry name" value="AB_hydrolase_1"/>
</dbReference>
<feature type="domain" description="AB hydrolase-1" evidence="1">
    <location>
        <begin position="10"/>
        <end position="236"/>
    </location>
</feature>
<name>A0A563UE59_9SPHI</name>
<dbReference type="EMBL" id="VOEJ01000003">
    <property type="protein sequence ID" value="TWR29641.1"/>
    <property type="molecule type" value="Genomic_DNA"/>
</dbReference>
<evidence type="ECO:0000259" key="1">
    <source>
        <dbReference type="Pfam" id="PF12697"/>
    </source>
</evidence>
<dbReference type="Pfam" id="PF12697">
    <property type="entry name" value="Abhydrolase_6"/>
    <property type="match status" value="1"/>
</dbReference>
<evidence type="ECO:0000313" key="2">
    <source>
        <dbReference type="EMBL" id="TWR29641.1"/>
    </source>
</evidence>
<keyword evidence="2" id="KW-0378">Hydrolase</keyword>
<dbReference type="GO" id="GO:0016787">
    <property type="term" value="F:hydrolase activity"/>
    <property type="evidence" value="ECO:0007669"/>
    <property type="project" value="UniProtKB-KW"/>
</dbReference>
<dbReference type="Proteomes" id="UP000320042">
    <property type="component" value="Unassembled WGS sequence"/>
</dbReference>
<dbReference type="InterPro" id="IPR029058">
    <property type="entry name" value="AB_hydrolase_fold"/>
</dbReference>